<evidence type="ECO:0000313" key="2">
    <source>
        <dbReference type="EMBL" id="EWM52431.1"/>
    </source>
</evidence>
<reference evidence="2 3" key="1">
    <citation type="journal article" date="2014" name="PLoS ONE">
        <title>Rumen cellulosomics: divergent fiber-degrading strategies revealed by comparative genome-wide analysis of six ruminococcal strains.</title>
        <authorList>
            <person name="Dassa B."/>
            <person name="Borovok I."/>
            <person name="Ruimy-Israeli V."/>
            <person name="Lamed R."/>
            <person name="Flint H.J."/>
            <person name="Duncan S.H."/>
            <person name="Henrissat B."/>
            <person name="Coutinho P."/>
            <person name="Morrison M."/>
            <person name="Mosoni P."/>
            <person name="Yeoman C.J."/>
            <person name="White B.A."/>
            <person name="Bayer E.A."/>
        </authorList>
    </citation>
    <scope>NUCLEOTIDE SEQUENCE [LARGE SCALE GENOMIC DNA]</scope>
    <source>
        <strain evidence="2 3">007c</strain>
    </source>
</reference>
<proteinExistence type="predicted"/>
<keyword evidence="1" id="KW-1133">Transmembrane helix</keyword>
<name>W7UBG8_RUMFL</name>
<dbReference type="PATRIC" id="fig|1341157.4.peg.2803"/>
<sequence length="95" mass="10286">MKNERSANGTDKFNSANKNQDTSFMTSFMCLGMSIGMLIGGLLFHNMILGMSAGMCIGIAIGAGLDDERIKKAMQQGRSDVINVEGYTKEQDQSL</sequence>
<accession>W7UBG8</accession>
<comment type="caution">
    <text evidence="2">The sequence shown here is derived from an EMBL/GenBank/DDBJ whole genome shotgun (WGS) entry which is preliminary data.</text>
</comment>
<feature type="transmembrane region" description="Helical" evidence="1">
    <location>
        <begin position="47"/>
        <end position="65"/>
    </location>
</feature>
<evidence type="ECO:0008006" key="4">
    <source>
        <dbReference type="Google" id="ProtNLM"/>
    </source>
</evidence>
<evidence type="ECO:0000313" key="3">
    <source>
        <dbReference type="Proteomes" id="UP000019365"/>
    </source>
</evidence>
<dbReference type="AlphaFoldDB" id="W7UBG8"/>
<dbReference type="Proteomes" id="UP000019365">
    <property type="component" value="Unassembled WGS sequence"/>
</dbReference>
<keyword evidence="1" id="KW-0812">Transmembrane</keyword>
<keyword evidence="1" id="KW-0472">Membrane</keyword>
<organism evidence="2 3">
    <name type="scientific">Ruminococcus flavefaciens 007c</name>
    <dbReference type="NCBI Taxonomy" id="1341157"/>
    <lineage>
        <taxon>Bacteria</taxon>
        <taxon>Bacillati</taxon>
        <taxon>Bacillota</taxon>
        <taxon>Clostridia</taxon>
        <taxon>Eubacteriales</taxon>
        <taxon>Oscillospiraceae</taxon>
        <taxon>Ruminococcus</taxon>
    </lineage>
</organism>
<dbReference type="EMBL" id="ATAX01000035">
    <property type="protein sequence ID" value="EWM52431.1"/>
    <property type="molecule type" value="Genomic_DNA"/>
</dbReference>
<dbReference type="RefSeq" id="WP_019680888.1">
    <property type="nucleotide sequence ID" value="NZ_ATAX01000035.1"/>
</dbReference>
<protein>
    <recommendedName>
        <fullName evidence="4">Glycine zipper family protein</fullName>
    </recommendedName>
</protein>
<gene>
    <name evidence="2" type="ORF">RF007C_07800</name>
</gene>
<keyword evidence="3" id="KW-1185">Reference proteome</keyword>
<evidence type="ECO:0000256" key="1">
    <source>
        <dbReference type="SAM" id="Phobius"/>
    </source>
</evidence>
<feature type="transmembrane region" description="Helical" evidence="1">
    <location>
        <begin position="21"/>
        <end position="41"/>
    </location>
</feature>